<name>A0A5J6ME69_9PROT</name>
<dbReference type="EMBL" id="CP042906">
    <property type="protein sequence ID" value="QEX15692.1"/>
    <property type="molecule type" value="Genomic_DNA"/>
</dbReference>
<proteinExistence type="predicted"/>
<sequence length="246" mass="26798">MGALDWPGLAFGWLDQMMQALPAPGRLALWAMIAAALSMAIYRFASPQARIVRAQSDALAARRALDGYDGEFAEAWPLIRNLLKTALRRIGLVLPGVLLAMLPILALLAWLSTSYGYRFPDNDTAVDVAASPAAAGVAAELSVVPHQAMRPEQHRLLLRDPSGAVATSIPLPKPVPVVEKRRWWHALVGNPAGYLPADSAVDRVEIALPAQEMLRMGPAWLRGWEPLFFAVMLSASLAIKRVWRIA</sequence>
<reference evidence="2 3" key="1">
    <citation type="submission" date="2019-08" db="EMBL/GenBank/DDBJ databases">
        <title>Hyperibacter terrae gen. nov., sp. nov. and Hyperibacter viscosus sp. nov., two new members in the family Rhodospirillaceae isolated from the rhizosphere of Hypericum perforatum.</title>
        <authorList>
            <person name="Noviana Z."/>
        </authorList>
    </citation>
    <scope>NUCLEOTIDE SEQUENCE [LARGE SCALE GENOMIC DNA]</scope>
    <source>
        <strain evidence="2 3">R5913</strain>
    </source>
</reference>
<keyword evidence="1" id="KW-1133">Transmembrane helix</keyword>
<evidence type="ECO:0000313" key="3">
    <source>
        <dbReference type="Proteomes" id="UP000326202"/>
    </source>
</evidence>
<dbReference type="Proteomes" id="UP000326202">
    <property type="component" value="Chromosome"/>
</dbReference>
<dbReference type="AlphaFoldDB" id="A0A5J6ME69"/>
<dbReference type="RefSeq" id="WP_151176122.1">
    <property type="nucleotide sequence ID" value="NZ_CP042906.1"/>
</dbReference>
<evidence type="ECO:0000313" key="2">
    <source>
        <dbReference type="EMBL" id="QEX15692.1"/>
    </source>
</evidence>
<evidence type="ECO:0000256" key="1">
    <source>
        <dbReference type="SAM" id="Phobius"/>
    </source>
</evidence>
<keyword evidence="1" id="KW-0472">Membrane</keyword>
<organism evidence="2 3">
    <name type="scientific">Hypericibacter terrae</name>
    <dbReference type="NCBI Taxonomy" id="2602015"/>
    <lineage>
        <taxon>Bacteria</taxon>
        <taxon>Pseudomonadati</taxon>
        <taxon>Pseudomonadota</taxon>
        <taxon>Alphaproteobacteria</taxon>
        <taxon>Rhodospirillales</taxon>
        <taxon>Dongiaceae</taxon>
        <taxon>Hypericibacter</taxon>
    </lineage>
</organism>
<feature type="transmembrane region" description="Helical" evidence="1">
    <location>
        <begin position="27"/>
        <end position="45"/>
    </location>
</feature>
<feature type="transmembrane region" description="Helical" evidence="1">
    <location>
        <begin position="90"/>
        <end position="111"/>
    </location>
</feature>
<gene>
    <name evidence="2" type="ORF">FRZ44_09790</name>
</gene>
<dbReference type="OrthoDB" id="6164237at2"/>
<accession>A0A5J6ME69</accession>
<keyword evidence="1" id="KW-0812">Transmembrane</keyword>
<dbReference type="KEGG" id="htq:FRZ44_09790"/>
<keyword evidence="3" id="KW-1185">Reference proteome</keyword>
<protein>
    <submittedName>
        <fullName evidence="2">Uncharacterized protein</fullName>
    </submittedName>
</protein>